<comment type="caution">
    <text evidence="2">The sequence shown here is derived from an EMBL/GenBank/DDBJ whole genome shotgun (WGS) entry which is preliminary data.</text>
</comment>
<evidence type="ECO:0000313" key="3">
    <source>
        <dbReference type="Proteomes" id="UP001362999"/>
    </source>
</evidence>
<feature type="compositionally biased region" description="Polar residues" evidence="1">
    <location>
        <begin position="264"/>
        <end position="274"/>
    </location>
</feature>
<name>A0AAW0DWR7_9AGAR</name>
<proteinExistence type="predicted"/>
<keyword evidence="3" id="KW-1185">Reference proteome</keyword>
<feature type="compositionally biased region" description="Basic residues" evidence="1">
    <location>
        <begin position="1"/>
        <end position="16"/>
    </location>
</feature>
<dbReference type="EMBL" id="JAWWNJ010000004">
    <property type="protein sequence ID" value="KAK7057306.1"/>
    <property type="molecule type" value="Genomic_DNA"/>
</dbReference>
<feature type="compositionally biased region" description="Polar residues" evidence="1">
    <location>
        <begin position="53"/>
        <end position="63"/>
    </location>
</feature>
<evidence type="ECO:0000313" key="2">
    <source>
        <dbReference type="EMBL" id="KAK7057306.1"/>
    </source>
</evidence>
<feature type="region of interest" description="Disordered" evidence="1">
    <location>
        <begin position="127"/>
        <end position="280"/>
    </location>
</feature>
<evidence type="ECO:0008006" key="4">
    <source>
        <dbReference type="Google" id="ProtNLM"/>
    </source>
</evidence>
<accession>A0AAW0DWR7</accession>
<feature type="compositionally biased region" description="Polar residues" evidence="1">
    <location>
        <begin position="152"/>
        <end position="207"/>
    </location>
</feature>
<protein>
    <recommendedName>
        <fullName evidence="4">Vacuolar protein sorting-associated protein 13 second N-terminal domain-containing protein</fullName>
    </recommendedName>
</protein>
<reference evidence="2 3" key="1">
    <citation type="journal article" date="2024" name="J Genomics">
        <title>Draft genome sequencing and assembly of Favolaschia claudopus CIRM-BRFM 2984 isolated from oak limbs.</title>
        <authorList>
            <person name="Navarro D."/>
            <person name="Drula E."/>
            <person name="Chaduli D."/>
            <person name="Cazenave R."/>
            <person name="Ahrendt S."/>
            <person name="Wang J."/>
            <person name="Lipzen A."/>
            <person name="Daum C."/>
            <person name="Barry K."/>
            <person name="Grigoriev I.V."/>
            <person name="Favel A."/>
            <person name="Rosso M.N."/>
            <person name="Martin F."/>
        </authorList>
    </citation>
    <scope>NUCLEOTIDE SEQUENCE [LARGE SCALE GENOMIC DNA]</scope>
    <source>
        <strain evidence="2 3">CIRM-BRFM 2984</strain>
    </source>
</reference>
<sequence length="1434" mass="160007">MPIPKLLKKISRKSLRSPRSSDGSDVAEQDIPPLPSSNFDGLYGFPVANSPSYFESANSSPTGSPRPRIVELERSYSDNGYSPGPFSSDFHRQQYSLTSSKSTEYLPIRRPSYGVIENLPARDPSHGAVVDLPPLQPPRGFADRLPPKSASPVRSATPPSRNTSYTGSDYSRPYTSPSSHPVYYNTSPSPLQATPNGHTRQRTTSHTPGHGGSYGNVNPSSPPISASGDPHWHKGRSTFVPSPSQLSYLHADGTNPSEPIGPLTVSQLSPQGHASSEDELSNNLADAWTIAITAPKTSKADKVLQVIETNVAVASTKTGPADVVIHGIATGLSAIGGMDAIEQGINTFTHALDEVAKLHPFIGVAVMAFKAVWALEQKRRENDRRILALHLEMKDMMVVLLQLKNVKDADEVAPDGSTIKGRLQEIVNIATDDIKACANACDAYTKKKLVVKVLKGPVWEGKLVKFAGTFTKRRSEFEFALSVHTAVGVDAVNKVTQEMNQKMDKLLDMFASFVTPQQKEVLRIVEQKGGLQACQENDEVLRELSGLESKTTTSVGASSMGKSTPQTSALDDLKDDLLIDPEVAISQNKTAFSRKFEVQKRQIVEELTKVIEREGDRVISAVTAGPHDKIIDPDVHRIWKEMGWRGSVKSRHFVMALRDYYQEGTEDSDAAAAKRGADDWALEYLNVSRLQSISEAFDDDASGFITVAEANTFTASRPLDWSLPHWIAMWAIGFHQASSMYAVKIRELIAKMFALRTRVLPANRAAVNTYLDTIYRDVTSLESALAPCFVNETLQAKFNSYVMAEEARLLANLEAVDYDLDALDTVPLITGPGRIERFLLPLIFLLLKRDFEIFRICQRKVVHVDELWDSADTICWVLRSAQERVDLLRSVFAQQKVDMTQEFKTFSHGLFQYLHDPSGLWDAKVVLAQDFPDYPYDDALEAQDVDTEKLLNYPLGLEKLDFAAYNDEPERSLPTSTNSRPSSALSAILGAWNGFVYSTPSSPVPSSGMISLNLMANGSRRFQASSRSNMSDFTIAGDCAGESSETVKFTFKRTFPARFSPQFFSGRWSRSQQSLTGTWGSQVDPQSHVGVFVFKRIIPEYMCFFPAPTALKRDRIRALWTFAISAVRFAIRKSNWSWAFFKQRAVNQKRFIELYIRKTRYGRPLSAKEQTELGLLQKSFTTRDSRFFHSIAESRIRVTTGHDVRCDCCAGLIGGARITCLTCRLEDSFDTVDFCDTPSCMSTKVIPSGMTRPHLPAHNLLKLRRVVHIRQFGKTYRDAKRALAKARQLFPSPETDMDVSAPDSHSIPTTPKCAACTRPVTQPCWFCVQCEEPSFICFECESDTQKKIAFGYHQAHSHDLVRVQEYVEEVEVTLEGRLADLEQRFIEHESNMNQRLSRLEAKVDDRLLKVDNRLLLVEKLLERVLISLERQVRN</sequence>
<feature type="region of interest" description="Disordered" evidence="1">
    <location>
        <begin position="53"/>
        <end position="91"/>
    </location>
</feature>
<organism evidence="2 3">
    <name type="scientific">Favolaschia claudopus</name>
    <dbReference type="NCBI Taxonomy" id="2862362"/>
    <lineage>
        <taxon>Eukaryota</taxon>
        <taxon>Fungi</taxon>
        <taxon>Dikarya</taxon>
        <taxon>Basidiomycota</taxon>
        <taxon>Agaricomycotina</taxon>
        <taxon>Agaricomycetes</taxon>
        <taxon>Agaricomycetidae</taxon>
        <taxon>Agaricales</taxon>
        <taxon>Marasmiineae</taxon>
        <taxon>Mycenaceae</taxon>
        <taxon>Favolaschia</taxon>
    </lineage>
</organism>
<feature type="region of interest" description="Disordered" evidence="1">
    <location>
        <begin position="1"/>
        <end position="38"/>
    </location>
</feature>
<dbReference type="Proteomes" id="UP001362999">
    <property type="component" value="Unassembled WGS sequence"/>
</dbReference>
<gene>
    <name evidence="2" type="ORF">R3P38DRAFT_1170323</name>
</gene>
<evidence type="ECO:0000256" key="1">
    <source>
        <dbReference type="SAM" id="MobiDB-lite"/>
    </source>
</evidence>